<reference evidence="1 2" key="1">
    <citation type="journal article" date="2013" name="Curr. Biol.">
        <title>The Genome of the Foraminiferan Reticulomyxa filosa.</title>
        <authorList>
            <person name="Glockner G."/>
            <person name="Hulsmann N."/>
            <person name="Schleicher M."/>
            <person name="Noegel A.A."/>
            <person name="Eichinger L."/>
            <person name="Gallinger C."/>
            <person name="Pawlowski J."/>
            <person name="Sierra R."/>
            <person name="Euteneuer U."/>
            <person name="Pillet L."/>
            <person name="Moustafa A."/>
            <person name="Platzer M."/>
            <person name="Groth M."/>
            <person name="Szafranski K."/>
            <person name="Schliwa M."/>
        </authorList>
    </citation>
    <scope>NUCLEOTIDE SEQUENCE [LARGE SCALE GENOMIC DNA]</scope>
</reference>
<dbReference type="Proteomes" id="UP000023152">
    <property type="component" value="Unassembled WGS sequence"/>
</dbReference>
<evidence type="ECO:0000313" key="1">
    <source>
        <dbReference type="EMBL" id="ETO32219.1"/>
    </source>
</evidence>
<protein>
    <submittedName>
        <fullName evidence="1">Uncharacterized protein</fullName>
    </submittedName>
</protein>
<sequence>MEEGEHTSISEIRLIMALFEQRKQLCQCLIGLLHVANDTSNVYYPIVKKYISKWYQEKQWYDNICKSCNQLATTMKKDDESEYSAIYWEHIAFEQLFCPNNNKMTLIISIIIIIIITLQECTEFSSSFALCSEEEEGR</sequence>
<comment type="caution">
    <text evidence="1">The sequence shown here is derived from an EMBL/GenBank/DDBJ whole genome shotgun (WGS) entry which is preliminary data.</text>
</comment>
<gene>
    <name evidence="1" type="ORF">RFI_04896</name>
</gene>
<accession>X6P2C0</accession>
<dbReference type="EMBL" id="ASPP01004383">
    <property type="protein sequence ID" value="ETO32219.1"/>
    <property type="molecule type" value="Genomic_DNA"/>
</dbReference>
<organism evidence="1 2">
    <name type="scientific">Reticulomyxa filosa</name>
    <dbReference type="NCBI Taxonomy" id="46433"/>
    <lineage>
        <taxon>Eukaryota</taxon>
        <taxon>Sar</taxon>
        <taxon>Rhizaria</taxon>
        <taxon>Retaria</taxon>
        <taxon>Foraminifera</taxon>
        <taxon>Monothalamids</taxon>
        <taxon>Reticulomyxidae</taxon>
        <taxon>Reticulomyxa</taxon>
    </lineage>
</organism>
<dbReference type="AlphaFoldDB" id="X6P2C0"/>
<evidence type="ECO:0000313" key="2">
    <source>
        <dbReference type="Proteomes" id="UP000023152"/>
    </source>
</evidence>
<name>X6P2C0_RETFI</name>
<proteinExistence type="predicted"/>
<keyword evidence="2" id="KW-1185">Reference proteome</keyword>